<dbReference type="AlphaFoldDB" id="A0A1T4MR03"/>
<reference evidence="2" key="1">
    <citation type="submission" date="2017-02" db="EMBL/GenBank/DDBJ databases">
        <authorList>
            <person name="Varghese N."/>
            <person name="Submissions S."/>
        </authorList>
    </citation>
    <scope>NUCLEOTIDE SEQUENCE [LARGE SCALE GENOMIC DNA]</scope>
    <source>
        <strain evidence="2">ATCC 51356</strain>
    </source>
</reference>
<evidence type="ECO:0000313" key="1">
    <source>
        <dbReference type="EMBL" id="SJZ69256.1"/>
    </source>
</evidence>
<gene>
    <name evidence="1" type="ORF">SAMN02745171_00871</name>
</gene>
<evidence type="ECO:0000313" key="2">
    <source>
        <dbReference type="Proteomes" id="UP000190121"/>
    </source>
</evidence>
<sequence>MQIYEIKIKYASVNLAKIFNCLRRCSCIKRFEQFVQRAIFDRQSCLRGEEKESEEEIMAQLSKR</sequence>
<protein>
    <submittedName>
        <fullName evidence="1">Uncharacterized protein</fullName>
    </submittedName>
</protein>
<accession>A0A1T4MR03</accession>
<dbReference type="Proteomes" id="UP000190121">
    <property type="component" value="Unassembled WGS sequence"/>
</dbReference>
<dbReference type="EMBL" id="FUXE01000007">
    <property type="protein sequence ID" value="SJZ69256.1"/>
    <property type="molecule type" value="Genomic_DNA"/>
</dbReference>
<name>A0A1T4MR03_9PORP</name>
<keyword evidence="2" id="KW-1185">Reference proteome</keyword>
<organism evidence="1 2">
    <name type="scientific">Porphyromonas circumdentaria</name>
    <dbReference type="NCBI Taxonomy" id="29524"/>
    <lineage>
        <taxon>Bacteria</taxon>
        <taxon>Pseudomonadati</taxon>
        <taxon>Bacteroidota</taxon>
        <taxon>Bacteroidia</taxon>
        <taxon>Bacteroidales</taxon>
        <taxon>Porphyromonadaceae</taxon>
        <taxon>Porphyromonas</taxon>
    </lineage>
</organism>
<proteinExistence type="predicted"/>
<dbReference type="STRING" id="29524.SAMN02745171_00871"/>